<feature type="compositionally biased region" description="Polar residues" evidence="1">
    <location>
        <begin position="203"/>
        <end position="212"/>
    </location>
</feature>
<feature type="compositionally biased region" description="Polar residues" evidence="1">
    <location>
        <begin position="271"/>
        <end position="287"/>
    </location>
</feature>
<dbReference type="AlphaFoldDB" id="A0AA37WNS0"/>
<feature type="region of interest" description="Disordered" evidence="1">
    <location>
        <begin position="1"/>
        <end position="29"/>
    </location>
</feature>
<comment type="caution">
    <text evidence="3">The sequence shown here is derived from an EMBL/GenBank/DDBJ whole genome shotgun (WGS) entry which is preliminary data.</text>
</comment>
<dbReference type="InterPro" id="IPR045361">
    <property type="entry name" value="CIS_tube_prot_N"/>
</dbReference>
<evidence type="ECO:0000256" key="1">
    <source>
        <dbReference type="SAM" id="MobiDB-lite"/>
    </source>
</evidence>
<feature type="compositionally biased region" description="Polar residues" evidence="1">
    <location>
        <begin position="315"/>
        <end position="332"/>
    </location>
</feature>
<evidence type="ECO:0000313" key="3">
    <source>
        <dbReference type="EMBL" id="GLS27845.1"/>
    </source>
</evidence>
<feature type="compositionally biased region" description="Polar residues" evidence="1">
    <location>
        <begin position="384"/>
        <end position="393"/>
    </location>
</feature>
<feature type="compositionally biased region" description="Pro residues" evidence="1">
    <location>
        <begin position="411"/>
        <end position="423"/>
    </location>
</feature>
<keyword evidence="4" id="KW-1185">Reference proteome</keyword>
<protein>
    <recommendedName>
        <fullName evidence="2">Contractile injection system tube protein N-terminal domain-containing protein</fullName>
    </recommendedName>
</protein>
<feature type="compositionally biased region" description="Polar residues" evidence="1">
    <location>
        <begin position="106"/>
        <end position="115"/>
    </location>
</feature>
<gene>
    <name evidence="3" type="ORF">GCM10007877_35640</name>
</gene>
<feature type="region of interest" description="Disordered" evidence="1">
    <location>
        <begin position="193"/>
        <end position="423"/>
    </location>
</feature>
<feature type="compositionally biased region" description="Low complexity" evidence="1">
    <location>
        <begin position="248"/>
        <end position="270"/>
    </location>
</feature>
<dbReference type="Pfam" id="PF19266">
    <property type="entry name" value="CIS_tube"/>
    <property type="match status" value="1"/>
</dbReference>
<dbReference type="EMBL" id="BSPD01000091">
    <property type="protein sequence ID" value="GLS27845.1"/>
    <property type="molecule type" value="Genomic_DNA"/>
</dbReference>
<dbReference type="Proteomes" id="UP001156870">
    <property type="component" value="Unassembled WGS sequence"/>
</dbReference>
<proteinExistence type="predicted"/>
<name>A0AA37WNS0_9GAMM</name>
<organism evidence="3 4">
    <name type="scientific">Marinibactrum halimedae</name>
    <dbReference type="NCBI Taxonomy" id="1444977"/>
    <lineage>
        <taxon>Bacteria</taxon>
        <taxon>Pseudomonadati</taxon>
        <taxon>Pseudomonadota</taxon>
        <taxon>Gammaproteobacteria</taxon>
        <taxon>Cellvibrionales</taxon>
        <taxon>Cellvibrionaceae</taxon>
        <taxon>Marinibactrum</taxon>
    </lineage>
</organism>
<feature type="domain" description="Contractile injection system tube protein N-terminal" evidence="2">
    <location>
        <begin position="12"/>
        <end position="186"/>
    </location>
</feature>
<dbReference type="RefSeq" id="WP_232595213.1">
    <property type="nucleotide sequence ID" value="NZ_BSPD01000091.1"/>
</dbReference>
<accession>A0AA37WNS0</accession>
<feature type="region of interest" description="Disordered" evidence="1">
    <location>
        <begin position="76"/>
        <end position="115"/>
    </location>
</feature>
<evidence type="ECO:0000259" key="2">
    <source>
        <dbReference type="Pfam" id="PF19266"/>
    </source>
</evidence>
<feature type="compositionally biased region" description="Low complexity" evidence="1">
    <location>
        <begin position="86"/>
        <end position="105"/>
    </location>
</feature>
<evidence type="ECO:0000313" key="4">
    <source>
        <dbReference type="Proteomes" id="UP001156870"/>
    </source>
</evidence>
<feature type="compositionally biased region" description="Gly residues" evidence="1">
    <location>
        <begin position="219"/>
        <end position="233"/>
    </location>
</feature>
<reference evidence="3 4" key="1">
    <citation type="journal article" date="2014" name="Int. J. Syst. Evol. Microbiol.">
        <title>Complete genome sequence of Corynebacterium casei LMG S-19264T (=DSM 44701T), isolated from a smear-ripened cheese.</title>
        <authorList>
            <consortium name="US DOE Joint Genome Institute (JGI-PGF)"/>
            <person name="Walter F."/>
            <person name="Albersmeier A."/>
            <person name="Kalinowski J."/>
            <person name="Ruckert C."/>
        </authorList>
    </citation>
    <scope>NUCLEOTIDE SEQUENCE [LARGE SCALE GENOMIC DNA]</scope>
    <source>
        <strain evidence="3 4">NBRC 110095</strain>
    </source>
</reference>
<sequence length="423" mass="43721">MSHPERGKLIPVTGNNDTPQTDEAIDVQFNPTSLKVSLSNTLKENQRNGNSRAAQFVDKSSSTLTVELLFDTTYMASSESTEESDSTGSGSEASSSPTDAGSSGSRANQIEQGSDVRNLTKKIAETFLKPQAASNNRKKAPKRCLFQWGSFEFVGLIESYDETLDFFSKEGRPLRATLSLKLKEDRFQFRQRTDGVAAAETSDPPTLTPTGNNDDKSGAGSGNPGGDGAGGDSAVGDNRDGPGGGGDEAPAGDALTDAEGAGAEKAAALAPNQNTQPLPGSSGNQKAQPWRETALFNGCENPRFPSGPLVAVPSQPMSSAVQLKGVGNSQGIPSLPGQPHAPTPAFRFGASDQLGTNIPGAFSPTGASSTGGAKAHPLNAGDIINSSTINGSTPLRDIPQGSRPSRDSSNRPPPPIPPGVGFD</sequence>